<dbReference type="EMBL" id="CAICTM010001228">
    <property type="protein sequence ID" value="CAB9521767.1"/>
    <property type="molecule type" value="Genomic_DNA"/>
</dbReference>
<evidence type="ECO:0000259" key="1">
    <source>
        <dbReference type="Pfam" id="PF25043"/>
    </source>
</evidence>
<keyword evidence="3" id="KW-1185">Reference proteome</keyword>
<dbReference type="Pfam" id="PF25043">
    <property type="entry name" value="DUF7788"/>
    <property type="match status" value="1"/>
</dbReference>
<name>A0A9N8EHP6_9STRA</name>
<feature type="domain" description="DUF7788" evidence="1">
    <location>
        <begin position="4"/>
        <end position="81"/>
    </location>
</feature>
<protein>
    <recommendedName>
        <fullName evidence="1">DUF7788 domain-containing protein</fullName>
    </recommendedName>
</protein>
<dbReference type="AlphaFoldDB" id="A0A9N8EHP6"/>
<evidence type="ECO:0000313" key="3">
    <source>
        <dbReference type="Proteomes" id="UP001153069"/>
    </source>
</evidence>
<accession>A0A9N8EHP6</accession>
<dbReference type="InterPro" id="IPR011205">
    <property type="entry name" value="UCP015417_vWA"/>
</dbReference>
<comment type="caution">
    <text evidence="2">The sequence shown here is derived from an EMBL/GenBank/DDBJ whole genome shotgun (WGS) entry which is preliminary data.</text>
</comment>
<dbReference type="InterPro" id="IPR056690">
    <property type="entry name" value="DUF7788"/>
</dbReference>
<dbReference type="PANTHER" id="PTHR31373">
    <property type="entry name" value="OS06G0652100 PROTEIN"/>
    <property type="match status" value="1"/>
</dbReference>
<organism evidence="2 3">
    <name type="scientific">Seminavis robusta</name>
    <dbReference type="NCBI Taxonomy" id="568900"/>
    <lineage>
        <taxon>Eukaryota</taxon>
        <taxon>Sar</taxon>
        <taxon>Stramenopiles</taxon>
        <taxon>Ochrophyta</taxon>
        <taxon>Bacillariophyta</taxon>
        <taxon>Bacillariophyceae</taxon>
        <taxon>Bacillariophycidae</taxon>
        <taxon>Naviculales</taxon>
        <taxon>Naviculaceae</taxon>
        <taxon>Seminavis</taxon>
    </lineage>
</organism>
<reference evidence="2" key="1">
    <citation type="submission" date="2020-06" db="EMBL/GenBank/DDBJ databases">
        <authorList>
            <consortium name="Plant Systems Biology data submission"/>
        </authorList>
    </citation>
    <scope>NUCLEOTIDE SEQUENCE</scope>
    <source>
        <strain evidence="2">D6</strain>
    </source>
</reference>
<sequence>MPSTLFCFSDMDFDFAPNGDWKTDLEQLQEKYQAAGYKVPRVVFWDLVRDSRSSPSDFNTEGVTMLSGYSASLVKSFLEFRLEESTPLAQMLRALKPYDSVVLSDKVDPAGEITDLLKREQERAKEGRSKRSVEEGLHADAAMLLFEDDTKIKQHGLFG</sequence>
<gene>
    <name evidence="2" type="ORF">SEMRO_1230_G254540.1</name>
</gene>
<dbReference type="PANTHER" id="PTHR31373:SF27">
    <property type="entry name" value="TROVE DOMAIN-CONTAINING PROTEIN"/>
    <property type="match status" value="1"/>
</dbReference>
<dbReference type="OrthoDB" id="1149618at2759"/>
<evidence type="ECO:0000313" key="2">
    <source>
        <dbReference type="EMBL" id="CAB9521767.1"/>
    </source>
</evidence>
<dbReference type="Proteomes" id="UP001153069">
    <property type="component" value="Unassembled WGS sequence"/>
</dbReference>
<proteinExistence type="predicted"/>